<sequence>MDLRSTSSHRSVIESSVYTTTSSSTQWGPGAFAGKAIRAMGKAVLRSAEYIVISRRLSAIRAGLSRRDDNQQSWERVFDDLLELSRPALYPEAFRAEAMHILVARIASEDTYHLQCSFSKWEIDHEELVAFFSEIIGVVLFSKRGFADERLLNAYMMALPDTRHPWLPCVRFMTAIARLSDSLLHGVVAARFLEMILWVSGAQTLQKDPDHLLADACSEAFMILSQPPADQLYVFWVEEIGGPGLRSRNSVNSLREVLTCITVEHLWLVIEARLLEVHSDAMLKSVLRHWQLFRVHRRVSLQNSFFPISAFGNFQPRIAISHSQVSLSARFTRNFLRCVGIGGDVLDKTFNYLSGLSYEKKVVVLAGMIEHLIVQSYIDPSAVDSSIMLFTPEAPDIASNIVQFLIAVSNSIAESPLLDAALLNITTPILASVPPPYIETFAQY</sequence>
<keyword evidence="2" id="KW-1185">Reference proteome</keyword>
<accession>A0A8H6Z0U9</accession>
<reference evidence="1" key="1">
    <citation type="submission" date="2020-05" db="EMBL/GenBank/DDBJ databases">
        <title>Mycena genomes resolve the evolution of fungal bioluminescence.</title>
        <authorList>
            <person name="Tsai I.J."/>
        </authorList>
    </citation>
    <scope>NUCLEOTIDE SEQUENCE</scope>
    <source>
        <strain evidence="1">160909Yilan</strain>
    </source>
</reference>
<organism evidence="1 2">
    <name type="scientific">Mycena sanguinolenta</name>
    <dbReference type="NCBI Taxonomy" id="230812"/>
    <lineage>
        <taxon>Eukaryota</taxon>
        <taxon>Fungi</taxon>
        <taxon>Dikarya</taxon>
        <taxon>Basidiomycota</taxon>
        <taxon>Agaricomycotina</taxon>
        <taxon>Agaricomycetes</taxon>
        <taxon>Agaricomycetidae</taxon>
        <taxon>Agaricales</taxon>
        <taxon>Marasmiineae</taxon>
        <taxon>Mycenaceae</taxon>
        <taxon>Mycena</taxon>
    </lineage>
</organism>
<evidence type="ECO:0000313" key="1">
    <source>
        <dbReference type="EMBL" id="KAF7367806.1"/>
    </source>
</evidence>
<comment type="caution">
    <text evidence="1">The sequence shown here is derived from an EMBL/GenBank/DDBJ whole genome shotgun (WGS) entry which is preliminary data.</text>
</comment>
<evidence type="ECO:0000313" key="2">
    <source>
        <dbReference type="Proteomes" id="UP000623467"/>
    </source>
</evidence>
<dbReference type="OrthoDB" id="3001418at2759"/>
<proteinExistence type="predicted"/>
<dbReference type="AlphaFoldDB" id="A0A8H6Z0U9"/>
<name>A0A8H6Z0U9_9AGAR</name>
<protein>
    <submittedName>
        <fullName evidence="1">Uncharacterized protein</fullName>
    </submittedName>
</protein>
<gene>
    <name evidence="1" type="ORF">MSAN_00844800</name>
</gene>
<dbReference type="EMBL" id="JACAZH010000005">
    <property type="protein sequence ID" value="KAF7367806.1"/>
    <property type="molecule type" value="Genomic_DNA"/>
</dbReference>
<dbReference type="Proteomes" id="UP000623467">
    <property type="component" value="Unassembled WGS sequence"/>
</dbReference>